<feature type="region of interest" description="Disordered" evidence="1">
    <location>
        <begin position="313"/>
        <end position="369"/>
    </location>
</feature>
<dbReference type="AlphaFoldDB" id="A0A427A348"/>
<accession>A0A427A348</accession>
<gene>
    <name evidence="2" type="ORF">B296_00021241</name>
</gene>
<sequence length="458" mass="51806">MRRCLVPVPGRRGVVVPFSFLASSPRAGRRKLIDEESPMGDGSRGRFFALKQQIARGTREDQVSPSFLPFLLLPLLLSPSINHRRSKSTADDRNRPLMADFGGTVWDVYIFIPEPGNTKAIIAVSALAKAMKEMNKSAVLRCRFYQFLHLKSKAPEIDVPQLDRSLKRIKLPREAWREKPSASNDEKVGVDGKKSSSSLEIKPSELTRQSARYNRSTRSSRIDSTFWYKRPKRGSGVLRKPGDERALELSLPTSPADSPPLGRCRKPPPLVGNVLPELDTNRDIKKKKKYQQYKLMKMRKRFFSDPSNQQMWLKSQSSRLQSSNLEEEEEEEEEEKEMRQRTSSKRDSSQGRATGPERDGKPYSSSAWRSSCRNTGWLRWVTRTTNRRELLPTHIATCPNGTSDGAAHPLLLVDDDVIAVTLHRPRICRSHATCLSLLHLPPIASSLLSPSALLEREG</sequence>
<evidence type="ECO:0000256" key="1">
    <source>
        <dbReference type="SAM" id="MobiDB-lite"/>
    </source>
</evidence>
<feature type="region of interest" description="Disordered" evidence="1">
    <location>
        <begin position="233"/>
        <end position="289"/>
    </location>
</feature>
<protein>
    <submittedName>
        <fullName evidence="2">Uncharacterized protein</fullName>
    </submittedName>
</protein>
<evidence type="ECO:0000313" key="2">
    <source>
        <dbReference type="EMBL" id="RRT70680.1"/>
    </source>
</evidence>
<feature type="compositionally biased region" description="Basic and acidic residues" evidence="1">
    <location>
        <begin position="336"/>
        <end position="361"/>
    </location>
</feature>
<comment type="caution">
    <text evidence="2">The sequence shown here is derived from an EMBL/GenBank/DDBJ whole genome shotgun (WGS) entry which is preliminary data.</text>
</comment>
<feature type="compositionally biased region" description="Acidic residues" evidence="1">
    <location>
        <begin position="325"/>
        <end position="335"/>
    </location>
</feature>
<dbReference type="EMBL" id="AMZH03003939">
    <property type="protein sequence ID" value="RRT70680.1"/>
    <property type="molecule type" value="Genomic_DNA"/>
</dbReference>
<dbReference type="Proteomes" id="UP000287651">
    <property type="component" value="Unassembled WGS sequence"/>
</dbReference>
<feature type="compositionally biased region" description="Polar residues" evidence="1">
    <location>
        <begin position="206"/>
        <end position="217"/>
    </location>
</feature>
<organism evidence="2 3">
    <name type="scientific">Ensete ventricosum</name>
    <name type="common">Abyssinian banana</name>
    <name type="synonym">Musa ensete</name>
    <dbReference type="NCBI Taxonomy" id="4639"/>
    <lineage>
        <taxon>Eukaryota</taxon>
        <taxon>Viridiplantae</taxon>
        <taxon>Streptophyta</taxon>
        <taxon>Embryophyta</taxon>
        <taxon>Tracheophyta</taxon>
        <taxon>Spermatophyta</taxon>
        <taxon>Magnoliopsida</taxon>
        <taxon>Liliopsida</taxon>
        <taxon>Zingiberales</taxon>
        <taxon>Musaceae</taxon>
        <taxon>Ensete</taxon>
    </lineage>
</organism>
<feature type="region of interest" description="Disordered" evidence="1">
    <location>
        <begin position="176"/>
        <end position="217"/>
    </location>
</feature>
<reference evidence="2 3" key="1">
    <citation type="journal article" date="2014" name="Agronomy (Basel)">
        <title>A Draft Genome Sequence for Ensete ventricosum, the Drought-Tolerant Tree Against Hunger.</title>
        <authorList>
            <person name="Harrison J."/>
            <person name="Moore K.A."/>
            <person name="Paszkiewicz K."/>
            <person name="Jones T."/>
            <person name="Grant M."/>
            <person name="Ambacheew D."/>
            <person name="Muzemil S."/>
            <person name="Studholme D.J."/>
        </authorList>
    </citation>
    <scope>NUCLEOTIDE SEQUENCE [LARGE SCALE GENOMIC DNA]</scope>
</reference>
<name>A0A427A348_ENSVE</name>
<evidence type="ECO:0000313" key="3">
    <source>
        <dbReference type="Proteomes" id="UP000287651"/>
    </source>
</evidence>
<proteinExistence type="predicted"/>
<feature type="compositionally biased region" description="Polar residues" evidence="1">
    <location>
        <begin position="313"/>
        <end position="324"/>
    </location>
</feature>
<feature type="compositionally biased region" description="Basic and acidic residues" evidence="1">
    <location>
        <begin position="176"/>
        <end position="194"/>
    </location>
</feature>